<keyword evidence="1" id="KW-0175">Coiled coil</keyword>
<dbReference type="EMBL" id="VXMH01000096">
    <property type="protein sequence ID" value="MYC96766.1"/>
    <property type="molecule type" value="Genomic_DNA"/>
</dbReference>
<feature type="coiled-coil region" evidence="1">
    <location>
        <begin position="169"/>
        <end position="224"/>
    </location>
</feature>
<evidence type="ECO:0000256" key="1">
    <source>
        <dbReference type="SAM" id="Coils"/>
    </source>
</evidence>
<organism evidence="2">
    <name type="scientific">Caldilineaceae bacterium SB0661_bin_32</name>
    <dbReference type="NCBI Taxonomy" id="2605255"/>
    <lineage>
        <taxon>Bacteria</taxon>
        <taxon>Bacillati</taxon>
        <taxon>Chloroflexota</taxon>
        <taxon>Caldilineae</taxon>
        <taxon>Caldilineales</taxon>
        <taxon>Caldilineaceae</taxon>
    </lineage>
</organism>
<sequence length="559" mass="62063">MSKSRDSAGYGLQIPQILQKNYGFSPEAAQWAAESWFAALDRSPPQPNTSRNGSHTAFSDGPQLVLRRLLTDYGPALLENPARVHALLADLSGSNSRERFLLVQALRAHIPAELLVHHMDNTDQMQQLSHRFQTRYGFSAEAAGWAIESWSLSLKAALSGQDPALEEDRVAAKANARKLERERDAARETARQKTIARAAAESVVRQKTNELTKAESVVRQKERDLTAAREVARQRPQTKEIARQKEREVRETIVQILELDPLTPSEVEKIFGVSEEQAVFWLRQLQATGIIEKILLRRPPHFPSGFQVKGWSYTSVVATDKDKRAVGIAARQKVKEWRAAEAGARRPERERAAALSITQRLARERAAAESKTQQIAKERAKAESAAQQLAKECAAESSVAQRLTKKLAIAKTAVQQLARKQADAEKAACLKSKEWSSAAAATRMMVKKRTQLEATAKKTEEKSIEIILQNLKQNTMTSQEVTAILETEQEQAIELLKRLLSDNQIEITWSKRSPYAPCYKPVKHSSTPSSPGDQSAPRQSGCLLFLAIPGLLGLLALLG</sequence>
<accession>A0A6B1DAV8</accession>
<dbReference type="AlphaFoldDB" id="A0A6B1DAV8"/>
<gene>
    <name evidence="2" type="ORF">F4X14_17510</name>
</gene>
<reference evidence="2" key="1">
    <citation type="submission" date="2019-09" db="EMBL/GenBank/DDBJ databases">
        <title>Characterisation of the sponge microbiome using genome-centric metagenomics.</title>
        <authorList>
            <person name="Engelberts J.P."/>
            <person name="Robbins S.J."/>
            <person name="De Goeij J.M."/>
            <person name="Aranda M."/>
            <person name="Bell S.C."/>
            <person name="Webster N.S."/>
        </authorList>
    </citation>
    <scope>NUCLEOTIDE SEQUENCE</scope>
    <source>
        <strain evidence="2">SB0661_bin_32</strain>
    </source>
</reference>
<name>A0A6B1DAV8_9CHLR</name>
<protein>
    <submittedName>
        <fullName evidence="2">Uncharacterized protein</fullName>
    </submittedName>
</protein>
<feature type="coiled-coil region" evidence="1">
    <location>
        <begin position="368"/>
        <end position="420"/>
    </location>
</feature>
<comment type="caution">
    <text evidence="2">The sequence shown here is derived from an EMBL/GenBank/DDBJ whole genome shotgun (WGS) entry which is preliminary data.</text>
</comment>
<evidence type="ECO:0000313" key="2">
    <source>
        <dbReference type="EMBL" id="MYC96766.1"/>
    </source>
</evidence>
<proteinExistence type="predicted"/>